<dbReference type="Gene3D" id="3.30.420.270">
    <property type="match status" value="1"/>
</dbReference>
<evidence type="ECO:0000256" key="4">
    <source>
        <dbReference type="ARBA" id="ARBA00022692"/>
    </source>
</evidence>
<evidence type="ECO:0000256" key="1">
    <source>
        <dbReference type="ARBA" id="ARBA00004162"/>
    </source>
</evidence>
<accession>A0A845AMZ9</accession>
<dbReference type="GO" id="GO:0022857">
    <property type="term" value="F:transmembrane transporter activity"/>
    <property type="evidence" value="ECO:0007669"/>
    <property type="project" value="InterPro"/>
</dbReference>
<keyword evidence="3" id="KW-1003">Cell membrane</keyword>
<dbReference type="PANTHER" id="PTHR30558:SF7">
    <property type="entry name" value="TOL-PAL SYSTEM PROTEIN TOLR"/>
    <property type="match status" value="1"/>
</dbReference>
<dbReference type="Pfam" id="PF02472">
    <property type="entry name" value="ExbD"/>
    <property type="match status" value="1"/>
</dbReference>
<evidence type="ECO:0000256" key="3">
    <source>
        <dbReference type="ARBA" id="ARBA00022475"/>
    </source>
</evidence>
<dbReference type="RefSeq" id="WP_160780304.1">
    <property type="nucleotide sequence ID" value="NZ_BAAAZF010000001.1"/>
</dbReference>
<keyword evidence="7" id="KW-0653">Protein transport</keyword>
<protein>
    <submittedName>
        <fullName evidence="8">Biopolymer transporter ExbD</fullName>
    </submittedName>
</protein>
<keyword evidence="7" id="KW-0813">Transport</keyword>
<dbReference type="OrthoDB" id="9798629at2"/>
<keyword evidence="10" id="KW-1185">Reference proteome</keyword>
<evidence type="ECO:0000313" key="8">
    <source>
        <dbReference type="EMBL" id="MXP30807.1"/>
    </source>
</evidence>
<evidence type="ECO:0000256" key="5">
    <source>
        <dbReference type="ARBA" id="ARBA00022989"/>
    </source>
</evidence>
<proteinExistence type="inferred from homology"/>
<dbReference type="InterPro" id="IPR003400">
    <property type="entry name" value="ExbD"/>
</dbReference>
<dbReference type="AlphaFoldDB" id="A0A845AMZ9"/>
<reference evidence="8 10" key="1">
    <citation type="submission" date="2019-12" db="EMBL/GenBank/DDBJ databases">
        <title>Genomic-based taxomic classification of the family Erythrobacteraceae.</title>
        <authorList>
            <person name="Xu L."/>
        </authorList>
    </citation>
    <scope>NUCLEOTIDE SEQUENCE [LARGE SCALE GENOMIC DNA]</scope>
    <source>
        <strain evidence="8 10">JCM 16677</strain>
    </source>
</reference>
<evidence type="ECO:0000256" key="6">
    <source>
        <dbReference type="ARBA" id="ARBA00023136"/>
    </source>
</evidence>
<dbReference type="Proteomes" id="UP000446786">
    <property type="component" value="Unassembled WGS sequence"/>
</dbReference>
<dbReference type="PANTHER" id="PTHR30558">
    <property type="entry name" value="EXBD MEMBRANE COMPONENT OF PMF-DRIVEN MACROMOLECULE IMPORT SYSTEM"/>
    <property type="match status" value="1"/>
</dbReference>
<dbReference type="GO" id="GO:0015031">
    <property type="term" value="P:protein transport"/>
    <property type="evidence" value="ECO:0007669"/>
    <property type="project" value="UniProtKB-KW"/>
</dbReference>
<evidence type="ECO:0000313" key="9">
    <source>
        <dbReference type="EMBL" id="MXP33567.1"/>
    </source>
</evidence>
<name>A0A845AMZ9_9SPHN</name>
<evidence type="ECO:0000256" key="2">
    <source>
        <dbReference type="ARBA" id="ARBA00005811"/>
    </source>
</evidence>
<keyword evidence="4 7" id="KW-0812">Transmembrane</keyword>
<keyword evidence="5" id="KW-1133">Transmembrane helix</keyword>
<comment type="caution">
    <text evidence="8">The sequence shown here is derived from an EMBL/GenBank/DDBJ whole genome shotgun (WGS) entry which is preliminary data.</text>
</comment>
<gene>
    <name evidence="8" type="ORF">GRI94_03100</name>
    <name evidence="9" type="ORF">GRI94_17190</name>
</gene>
<dbReference type="GO" id="GO:0005886">
    <property type="term" value="C:plasma membrane"/>
    <property type="evidence" value="ECO:0007669"/>
    <property type="project" value="UniProtKB-SubCell"/>
</dbReference>
<dbReference type="EMBL" id="WTYE01000001">
    <property type="protein sequence ID" value="MXP30807.1"/>
    <property type="molecule type" value="Genomic_DNA"/>
</dbReference>
<sequence>MNMTPFIDVLLVLIVMLLLSIPIATHNLEVPLPGKGLVKFAVQAQNSVTIDRSDRLFWNGNKLSRDDLGAQLTAAAGLEDQPVIRFEPEALASYDRSAKTIALIKDSGIEKFAFVGNERYREFGR</sequence>
<comment type="similarity">
    <text evidence="2 7">Belongs to the ExbD/TolR family.</text>
</comment>
<evidence type="ECO:0000256" key="7">
    <source>
        <dbReference type="RuleBase" id="RU003879"/>
    </source>
</evidence>
<organism evidence="8 10">
    <name type="scientific">Parerythrobacter jejuensis</name>
    <dbReference type="NCBI Taxonomy" id="795812"/>
    <lineage>
        <taxon>Bacteria</taxon>
        <taxon>Pseudomonadati</taxon>
        <taxon>Pseudomonadota</taxon>
        <taxon>Alphaproteobacteria</taxon>
        <taxon>Sphingomonadales</taxon>
        <taxon>Erythrobacteraceae</taxon>
        <taxon>Parerythrobacter</taxon>
    </lineage>
</organism>
<dbReference type="EMBL" id="WTYE01000001">
    <property type="protein sequence ID" value="MXP33567.1"/>
    <property type="molecule type" value="Genomic_DNA"/>
</dbReference>
<evidence type="ECO:0000313" key="10">
    <source>
        <dbReference type="Proteomes" id="UP000446786"/>
    </source>
</evidence>
<keyword evidence="6" id="KW-0472">Membrane</keyword>
<comment type="subcellular location">
    <subcellularLocation>
        <location evidence="1">Cell membrane</location>
        <topology evidence="1">Single-pass membrane protein</topology>
    </subcellularLocation>
    <subcellularLocation>
        <location evidence="7">Cell membrane</location>
        <topology evidence="7">Single-pass type II membrane protein</topology>
    </subcellularLocation>
</comment>